<keyword evidence="6 10" id="KW-0548">Nucleotidyltransferase</keyword>
<dbReference type="InterPro" id="IPR046938">
    <property type="entry name" value="DNA_clamp_sf"/>
</dbReference>
<evidence type="ECO:0000256" key="6">
    <source>
        <dbReference type="ARBA" id="ARBA00022695"/>
    </source>
</evidence>
<evidence type="ECO:0000313" key="14">
    <source>
        <dbReference type="EMBL" id="AAU37093.1"/>
    </source>
</evidence>
<comment type="similarity">
    <text evidence="2 10">Belongs to the beta sliding clamp family.</text>
</comment>
<evidence type="ECO:0000313" key="15">
    <source>
        <dbReference type="Proteomes" id="UP000000607"/>
    </source>
</evidence>
<evidence type="ECO:0000256" key="4">
    <source>
        <dbReference type="ARBA" id="ARBA00022490"/>
    </source>
</evidence>
<dbReference type="eggNOG" id="COG0592">
    <property type="taxonomic scope" value="Bacteria"/>
</dbReference>
<dbReference type="Proteomes" id="UP000000607">
    <property type="component" value="Chromosome"/>
</dbReference>
<evidence type="ECO:0000259" key="11">
    <source>
        <dbReference type="Pfam" id="PF00712"/>
    </source>
</evidence>
<dbReference type="SUPFAM" id="SSF55979">
    <property type="entry name" value="DNA clamp"/>
    <property type="match status" value="3"/>
</dbReference>
<protein>
    <recommendedName>
        <fullName evidence="3 10">Beta sliding clamp</fullName>
    </recommendedName>
</protein>
<dbReference type="InterPro" id="IPR022637">
    <property type="entry name" value="DNA_polIII_beta_cen"/>
</dbReference>
<keyword evidence="4 10" id="KW-0963">Cytoplasm</keyword>
<feature type="domain" description="DNA polymerase III beta sliding clamp N-terminal" evidence="11">
    <location>
        <begin position="6"/>
        <end position="123"/>
    </location>
</feature>
<dbReference type="HOGENOM" id="CLU_038149_4_2_6"/>
<keyword evidence="8 10" id="KW-0239">DNA-directed DNA polymerase</keyword>
<dbReference type="KEGG" id="msu:MS0486"/>
<dbReference type="GO" id="GO:0042802">
    <property type="term" value="F:identical protein binding"/>
    <property type="evidence" value="ECO:0007669"/>
    <property type="project" value="UniProtKB-ARBA"/>
</dbReference>
<organism evidence="14 15">
    <name type="scientific">Mannheimia succiniciproducens (strain KCTC 0769BP / MBEL55E)</name>
    <dbReference type="NCBI Taxonomy" id="221988"/>
    <lineage>
        <taxon>Bacteria</taxon>
        <taxon>Pseudomonadati</taxon>
        <taxon>Pseudomonadota</taxon>
        <taxon>Gammaproteobacteria</taxon>
        <taxon>Pasteurellales</taxon>
        <taxon>Pasteurellaceae</taxon>
        <taxon>Basfia</taxon>
    </lineage>
</organism>
<reference evidence="14 15" key="1">
    <citation type="journal article" date="2004" name="Nat. Biotechnol.">
        <title>The genome sequence of the capnophilic rumen bacterium Mannheimia succiniciproducens.</title>
        <authorList>
            <person name="Hong S.H."/>
            <person name="Kim J.S."/>
            <person name="Lee S.Y."/>
            <person name="In Y.H."/>
            <person name="Choi S.S."/>
            <person name="Rih J.-K."/>
            <person name="Kim C.H."/>
            <person name="Jeong H."/>
            <person name="Hur C.G."/>
            <person name="Kim J.J."/>
        </authorList>
    </citation>
    <scope>NUCLEOTIDE SEQUENCE [LARGE SCALE GENOMIC DNA]</scope>
    <source>
        <strain evidence="15">KCTC 0769BP / MBEL55E</strain>
    </source>
</reference>
<evidence type="ECO:0000259" key="12">
    <source>
        <dbReference type="Pfam" id="PF02767"/>
    </source>
</evidence>
<feature type="domain" description="DNA polymerase III beta sliding clamp C-terminal" evidence="13">
    <location>
        <begin position="249"/>
        <end position="369"/>
    </location>
</feature>
<dbReference type="AlphaFoldDB" id="Q65VB7"/>
<dbReference type="Pfam" id="PF00712">
    <property type="entry name" value="DNA_pol3_beta"/>
    <property type="match status" value="1"/>
</dbReference>
<comment type="function">
    <text evidence="10">Confers DNA tethering and processivity to DNA polymerases and other proteins. Acts as a clamp, forming a ring around DNA (a reaction catalyzed by the clamp-loading complex) which diffuses in an ATP-independent manner freely and bidirectionally along dsDNA. Initially characterized for its ability to contact the catalytic subunit of DNA polymerase III (Pol III), a complex, multichain enzyme responsible for most of the replicative synthesis in bacteria; Pol III exhibits 3'-5' exonuclease proofreading activity. The beta chain is required for initiation of replication as well as for processivity of DNA replication.</text>
</comment>
<keyword evidence="5 10" id="KW-0808">Transferase</keyword>
<sequence length="370" mass="41806">MRERAMQFIVSRDNLLKPLQQVCGVLSSRPNIPVLNNVLLQIADDCLTITGTDLEVELSTQAKLISGTEGKFTIPAKKFLDICRSLPDEAEIHVTFEEERAIVRSARTKFNLATLPAEEYPNLADWQSEVDFTTEQATLRRLIEATQFSMANQDARYFLNGMKFETEGNLLRTVATDGHRLAVCTIALEQDLQNHSVIVPRKGVLELARLLEATDAPARLQIGTNNLRVQLANVVFTSKLIDGRFPDYRRVLPRNADHILEADWDVLKQAFVRAAILSTERFRSVRLQLDQNQMKITATNPEQEEAEEIIDVSYSGNEMEVGFNVSYILDVLNALKCQRVRMRLTDASSSCLIENCEDASAEYVIMPMRL</sequence>
<dbReference type="FunFam" id="3.10.150.10:FF:000001">
    <property type="entry name" value="Beta sliding clamp"/>
    <property type="match status" value="1"/>
</dbReference>
<evidence type="ECO:0000256" key="2">
    <source>
        <dbReference type="ARBA" id="ARBA00010752"/>
    </source>
</evidence>
<dbReference type="GO" id="GO:0006271">
    <property type="term" value="P:DNA strand elongation involved in DNA replication"/>
    <property type="evidence" value="ECO:0007669"/>
    <property type="project" value="TreeGrafter"/>
</dbReference>
<dbReference type="Gene3D" id="3.70.10.10">
    <property type="match status" value="1"/>
</dbReference>
<dbReference type="EMBL" id="AE016827">
    <property type="protein sequence ID" value="AAU37093.1"/>
    <property type="molecule type" value="Genomic_DNA"/>
</dbReference>
<dbReference type="Pfam" id="PF02767">
    <property type="entry name" value="DNA_pol3_beta_2"/>
    <property type="match status" value="1"/>
</dbReference>
<proteinExistence type="inferred from homology"/>
<evidence type="ECO:0000256" key="8">
    <source>
        <dbReference type="ARBA" id="ARBA00022932"/>
    </source>
</evidence>
<dbReference type="PANTHER" id="PTHR30478">
    <property type="entry name" value="DNA POLYMERASE III SUBUNIT BETA"/>
    <property type="match status" value="1"/>
</dbReference>
<dbReference type="GO" id="GO:0008408">
    <property type="term" value="F:3'-5' exonuclease activity"/>
    <property type="evidence" value="ECO:0007669"/>
    <property type="project" value="InterPro"/>
</dbReference>
<comment type="subunit">
    <text evidence="10">Forms a ring-shaped head-to-tail homodimer around DNA.</text>
</comment>
<evidence type="ECO:0000256" key="5">
    <source>
        <dbReference type="ARBA" id="ARBA00022679"/>
    </source>
</evidence>
<evidence type="ECO:0000256" key="10">
    <source>
        <dbReference type="PIRNR" id="PIRNR000804"/>
    </source>
</evidence>
<keyword evidence="9" id="KW-0238">DNA-binding</keyword>
<evidence type="ECO:0000256" key="3">
    <source>
        <dbReference type="ARBA" id="ARBA00021035"/>
    </source>
</evidence>
<feature type="domain" description="DNA polymerase III beta sliding clamp central" evidence="12">
    <location>
        <begin position="135"/>
        <end position="247"/>
    </location>
</feature>
<accession>Q65VB7</accession>
<keyword evidence="15" id="KW-1185">Reference proteome</keyword>
<dbReference type="GO" id="GO:0005737">
    <property type="term" value="C:cytoplasm"/>
    <property type="evidence" value="ECO:0007669"/>
    <property type="project" value="UniProtKB-SubCell"/>
</dbReference>
<dbReference type="Gene3D" id="3.10.150.10">
    <property type="entry name" value="DNA Polymerase III, subunit A, domain 2"/>
    <property type="match status" value="1"/>
</dbReference>
<gene>
    <name evidence="14" type="primary">dnaN</name>
    <name evidence="14" type="ordered locus">MS0486</name>
</gene>
<evidence type="ECO:0000256" key="1">
    <source>
        <dbReference type="ARBA" id="ARBA00004496"/>
    </source>
</evidence>
<dbReference type="NCBIfam" id="TIGR00663">
    <property type="entry name" value="dnan"/>
    <property type="match status" value="1"/>
</dbReference>
<evidence type="ECO:0000256" key="7">
    <source>
        <dbReference type="ARBA" id="ARBA00022705"/>
    </source>
</evidence>
<evidence type="ECO:0000259" key="13">
    <source>
        <dbReference type="Pfam" id="PF02768"/>
    </source>
</evidence>
<dbReference type="PIRSF" id="PIRSF000804">
    <property type="entry name" value="DNA_pol_III_b"/>
    <property type="match status" value="1"/>
</dbReference>
<name>Q65VB7_MANSM</name>
<dbReference type="CDD" id="cd00140">
    <property type="entry name" value="beta_clamp"/>
    <property type="match status" value="1"/>
</dbReference>
<dbReference type="PANTHER" id="PTHR30478:SF0">
    <property type="entry name" value="BETA SLIDING CLAMP"/>
    <property type="match status" value="1"/>
</dbReference>
<dbReference type="STRING" id="221988.MS0486"/>
<dbReference type="SMART" id="SM00480">
    <property type="entry name" value="POL3Bc"/>
    <property type="match status" value="1"/>
</dbReference>
<dbReference type="GO" id="GO:0009360">
    <property type="term" value="C:DNA polymerase III complex"/>
    <property type="evidence" value="ECO:0007669"/>
    <property type="project" value="InterPro"/>
</dbReference>
<dbReference type="InterPro" id="IPR022635">
    <property type="entry name" value="DNA_polIII_beta_C"/>
</dbReference>
<dbReference type="GO" id="GO:0003677">
    <property type="term" value="F:DNA binding"/>
    <property type="evidence" value="ECO:0007669"/>
    <property type="project" value="UniProtKB-UniRule"/>
</dbReference>
<evidence type="ECO:0000256" key="9">
    <source>
        <dbReference type="ARBA" id="ARBA00023125"/>
    </source>
</evidence>
<keyword evidence="7 10" id="KW-0235">DNA replication</keyword>
<dbReference type="InterPro" id="IPR022634">
    <property type="entry name" value="DNA_polIII_beta_N"/>
</dbReference>
<dbReference type="GO" id="GO:0003887">
    <property type="term" value="F:DNA-directed DNA polymerase activity"/>
    <property type="evidence" value="ECO:0007669"/>
    <property type="project" value="UniProtKB-UniRule"/>
</dbReference>
<dbReference type="InterPro" id="IPR001001">
    <property type="entry name" value="DNA_polIII_beta"/>
</dbReference>
<comment type="subcellular location">
    <subcellularLocation>
        <location evidence="1 10">Cytoplasm</location>
    </subcellularLocation>
</comment>
<dbReference type="Pfam" id="PF02768">
    <property type="entry name" value="DNA_pol3_beta_3"/>
    <property type="match status" value="1"/>
</dbReference>